<evidence type="ECO:0000256" key="2">
    <source>
        <dbReference type="SAM" id="MobiDB-lite"/>
    </source>
</evidence>
<dbReference type="Pfam" id="PF00403">
    <property type="entry name" value="HMA"/>
    <property type="match status" value="1"/>
</dbReference>
<keyword evidence="1" id="KW-0479">Metal-binding</keyword>
<dbReference type="GO" id="GO:0046872">
    <property type="term" value="F:metal ion binding"/>
    <property type="evidence" value="ECO:0007669"/>
    <property type="project" value="UniProtKB-KW"/>
</dbReference>
<evidence type="ECO:0000256" key="1">
    <source>
        <dbReference type="ARBA" id="ARBA00022723"/>
    </source>
</evidence>
<dbReference type="SUPFAM" id="SSF55008">
    <property type="entry name" value="HMA, heavy metal-associated domain"/>
    <property type="match status" value="1"/>
</dbReference>
<name>A0AAE1MI83_9FABA</name>
<feature type="domain" description="HMA" evidence="3">
    <location>
        <begin position="8"/>
        <end position="71"/>
    </location>
</feature>
<evidence type="ECO:0000259" key="3">
    <source>
        <dbReference type="PROSITE" id="PS50846"/>
    </source>
</evidence>
<comment type="caution">
    <text evidence="4">The sequence shown here is derived from an EMBL/GenBank/DDBJ whole genome shotgun (WGS) entry which is preliminary data.</text>
</comment>
<dbReference type="PANTHER" id="PTHR22814">
    <property type="entry name" value="COPPER TRANSPORT PROTEIN ATOX1-RELATED"/>
    <property type="match status" value="1"/>
</dbReference>
<organism evidence="4 5">
    <name type="scientific">Acacia crassicarpa</name>
    <name type="common">northern wattle</name>
    <dbReference type="NCBI Taxonomy" id="499986"/>
    <lineage>
        <taxon>Eukaryota</taxon>
        <taxon>Viridiplantae</taxon>
        <taxon>Streptophyta</taxon>
        <taxon>Embryophyta</taxon>
        <taxon>Tracheophyta</taxon>
        <taxon>Spermatophyta</taxon>
        <taxon>Magnoliopsida</taxon>
        <taxon>eudicotyledons</taxon>
        <taxon>Gunneridae</taxon>
        <taxon>Pentapetalae</taxon>
        <taxon>rosids</taxon>
        <taxon>fabids</taxon>
        <taxon>Fabales</taxon>
        <taxon>Fabaceae</taxon>
        <taxon>Caesalpinioideae</taxon>
        <taxon>mimosoid clade</taxon>
        <taxon>Acacieae</taxon>
        <taxon>Acacia</taxon>
    </lineage>
</organism>
<evidence type="ECO:0000313" key="4">
    <source>
        <dbReference type="EMBL" id="KAK4265825.1"/>
    </source>
</evidence>
<dbReference type="AlphaFoldDB" id="A0AAE1MI83"/>
<dbReference type="PANTHER" id="PTHR22814:SF320">
    <property type="entry name" value="OS01G0309800 PROTEIN"/>
    <property type="match status" value="1"/>
</dbReference>
<proteinExistence type="predicted"/>
<protein>
    <recommendedName>
        <fullName evidence="3">HMA domain-containing protein</fullName>
    </recommendedName>
</protein>
<dbReference type="Gene3D" id="3.30.70.100">
    <property type="match status" value="1"/>
</dbReference>
<dbReference type="CDD" id="cd00371">
    <property type="entry name" value="HMA"/>
    <property type="match status" value="1"/>
</dbReference>
<accession>A0AAE1MI83</accession>
<dbReference type="Proteomes" id="UP001293593">
    <property type="component" value="Unassembled WGS sequence"/>
</dbReference>
<keyword evidence="5" id="KW-1185">Reference proteome</keyword>
<evidence type="ECO:0000313" key="5">
    <source>
        <dbReference type="Proteomes" id="UP001293593"/>
    </source>
</evidence>
<dbReference type="EMBL" id="JAWXYG010000008">
    <property type="protein sequence ID" value="KAK4265825.1"/>
    <property type="molecule type" value="Genomic_DNA"/>
</dbReference>
<feature type="region of interest" description="Disordered" evidence="2">
    <location>
        <begin position="79"/>
        <end position="165"/>
    </location>
</feature>
<dbReference type="InterPro" id="IPR006121">
    <property type="entry name" value="HMA_dom"/>
</dbReference>
<dbReference type="InterPro" id="IPR036163">
    <property type="entry name" value="HMA_dom_sf"/>
</dbReference>
<reference evidence="4" key="1">
    <citation type="submission" date="2023-10" db="EMBL/GenBank/DDBJ databases">
        <title>Chromosome-level genome of the transformable northern wattle, Acacia crassicarpa.</title>
        <authorList>
            <person name="Massaro I."/>
            <person name="Sinha N.R."/>
            <person name="Poethig S."/>
            <person name="Leichty A.R."/>
        </authorList>
    </citation>
    <scope>NUCLEOTIDE SEQUENCE</scope>
    <source>
        <strain evidence="4">Acra3RX</strain>
        <tissue evidence="4">Leaf</tissue>
    </source>
</reference>
<dbReference type="PROSITE" id="PS50846">
    <property type="entry name" value="HMA_2"/>
    <property type="match status" value="1"/>
</dbReference>
<feature type="compositionally biased region" description="Low complexity" evidence="2">
    <location>
        <begin position="123"/>
        <end position="143"/>
    </location>
</feature>
<gene>
    <name evidence="4" type="ORF">QN277_026825</name>
</gene>
<sequence length="254" mass="29464">MALELQRPRVTEIQVRMDCNGCVQRIKKTLNNIDGINDIYFDLPQQKITIIGWADPEYIIQAIRRTKRNATIICSHYNIEPTQSPSQPPEQSPAQKQQEEDGPPEKLQAEPRKEPPPPPEQPPEAAALPKLTEDSSSQQSESFPESEDEAEVHEINQHPPNYGSRYASCDECVGPRDKYHREVFLQEPQTPIYVTHRYNTYQAPPYVTEYEYDRSYQQHMHYSRMEHDNGEYYNENVSFTSMFSDENPNSCTIV</sequence>
<feature type="compositionally biased region" description="Basic and acidic residues" evidence="2">
    <location>
        <begin position="97"/>
        <end position="115"/>
    </location>
</feature>